<protein>
    <recommendedName>
        <fullName evidence="4">SIS domain-containing protein</fullName>
    </recommendedName>
</protein>
<name>A0A4S2F3B2_9ACTN</name>
<comment type="caution">
    <text evidence="2">The sequence shown here is derived from an EMBL/GenBank/DDBJ whole genome shotgun (WGS) entry which is preliminary data.</text>
</comment>
<sequence length="385" mass="39930">MLEHDLIQLIHNHAQAPASQIRRQPALWREVAALYRDATEDVNDLIGRARAAAGVMGGDEAQDGIDGQLLVVLTGSDLALNAAQAACNAAVAQPIKGCDFTCVSCADLASAPADYVRDQETVLLVALSRGDDEDLLSAVVQVRSQTKNLFVLGVTCSSDDPLATALAPEDDGLVVALPLVASAADDASTAPVDSEPVQLAGFTCLALFATLCLDTAPVAEKLSHANQAAAMGDKVIMDEAALASLALSPFDALCVLSDGSAFAGVAREARDEAKNFCGLNERSIEVRLGDVQSAALDNKALHDALGVALVGGTDDDRASQVAALQEMDETAADNGCTLVALQPEQAPHFTGRSFTFDGFAALPCSYLGLPYLMAVQVLLLAASVK</sequence>
<keyword evidence="1" id="KW-1133">Transmembrane helix</keyword>
<keyword evidence="1" id="KW-0472">Membrane</keyword>
<proteinExistence type="predicted"/>
<dbReference type="RefSeq" id="WP_136011952.1">
    <property type="nucleotide sequence ID" value="NZ_SRYE01000001.1"/>
</dbReference>
<dbReference type="Gene3D" id="3.40.50.10490">
    <property type="entry name" value="Glucose-6-phosphate isomerase like protein, domain 1"/>
    <property type="match status" value="1"/>
</dbReference>
<dbReference type="AlphaFoldDB" id="A0A4S2F3B2"/>
<accession>A0A4S2F3B2</accession>
<keyword evidence="1" id="KW-0812">Transmembrane</keyword>
<organism evidence="2 3">
    <name type="scientific">Muricaecibacterium torontonense</name>
    <dbReference type="NCBI Taxonomy" id="3032871"/>
    <lineage>
        <taxon>Bacteria</taxon>
        <taxon>Bacillati</taxon>
        <taxon>Actinomycetota</taxon>
        <taxon>Coriobacteriia</taxon>
        <taxon>Coriobacteriales</taxon>
        <taxon>Atopobiaceae</taxon>
        <taxon>Muricaecibacterium</taxon>
    </lineage>
</organism>
<feature type="transmembrane region" description="Helical" evidence="1">
    <location>
        <begin position="366"/>
        <end position="384"/>
    </location>
</feature>
<evidence type="ECO:0000313" key="3">
    <source>
        <dbReference type="Proteomes" id="UP000310263"/>
    </source>
</evidence>
<evidence type="ECO:0000256" key="1">
    <source>
        <dbReference type="SAM" id="Phobius"/>
    </source>
</evidence>
<evidence type="ECO:0008006" key="4">
    <source>
        <dbReference type="Google" id="ProtNLM"/>
    </source>
</evidence>
<dbReference type="EMBL" id="SRYE01000001">
    <property type="protein sequence ID" value="TGY63325.1"/>
    <property type="molecule type" value="Genomic_DNA"/>
</dbReference>
<gene>
    <name evidence="2" type="ORF">E5334_02155</name>
</gene>
<reference evidence="2 3" key="1">
    <citation type="submission" date="2019-04" db="EMBL/GenBank/DDBJ databases">
        <title>Microbes associate with the intestines of laboratory mice.</title>
        <authorList>
            <person name="Navarre W."/>
            <person name="Wong E."/>
            <person name="Huang K."/>
            <person name="Tropini C."/>
            <person name="Ng K."/>
            <person name="Yu B."/>
        </authorList>
    </citation>
    <scope>NUCLEOTIDE SEQUENCE [LARGE SCALE GENOMIC DNA]</scope>
    <source>
        <strain evidence="2 3">NM07_P-09</strain>
    </source>
</reference>
<keyword evidence="3" id="KW-1185">Reference proteome</keyword>
<evidence type="ECO:0000313" key="2">
    <source>
        <dbReference type="EMBL" id="TGY63325.1"/>
    </source>
</evidence>
<dbReference type="Proteomes" id="UP000310263">
    <property type="component" value="Unassembled WGS sequence"/>
</dbReference>
<dbReference type="OrthoDB" id="9779207at2"/>